<sequence length="74" mass="8500">MDFSDREVSYPCLDIVENKQSSRAKIFILKAHLPMIGAFPLIRKLLHASHQPSPKVVVNRNKGRHGQLLWQSHN</sequence>
<accession>A0A0V0GNT4</accession>
<dbReference type="AlphaFoldDB" id="A0A0V0GNT4"/>
<evidence type="ECO:0000313" key="1">
    <source>
        <dbReference type="EMBL" id="JAP08870.1"/>
    </source>
</evidence>
<name>A0A0V0GNT4_SOLCH</name>
<organism evidence="1">
    <name type="scientific">Solanum chacoense</name>
    <name type="common">Chaco potato</name>
    <dbReference type="NCBI Taxonomy" id="4108"/>
    <lineage>
        <taxon>Eukaryota</taxon>
        <taxon>Viridiplantae</taxon>
        <taxon>Streptophyta</taxon>
        <taxon>Embryophyta</taxon>
        <taxon>Tracheophyta</taxon>
        <taxon>Spermatophyta</taxon>
        <taxon>Magnoliopsida</taxon>
        <taxon>eudicotyledons</taxon>
        <taxon>Gunneridae</taxon>
        <taxon>Pentapetalae</taxon>
        <taxon>asterids</taxon>
        <taxon>lamiids</taxon>
        <taxon>Solanales</taxon>
        <taxon>Solanaceae</taxon>
        <taxon>Solanoideae</taxon>
        <taxon>Solaneae</taxon>
        <taxon>Solanum</taxon>
    </lineage>
</organism>
<dbReference type="EMBL" id="GEDG01036113">
    <property type="protein sequence ID" value="JAP08870.1"/>
    <property type="molecule type" value="Transcribed_RNA"/>
</dbReference>
<reference evidence="1" key="1">
    <citation type="submission" date="2015-12" db="EMBL/GenBank/DDBJ databases">
        <title>Gene expression during late stages of embryo sac development: a critical building block for successful pollen-pistil interactions.</title>
        <authorList>
            <person name="Liu Y."/>
            <person name="Joly V."/>
            <person name="Sabar M."/>
            <person name="Matton D.P."/>
        </authorList>
    </citation>
    <scope>NUCLEOTIDE SEQUENCE</scope>
</reference>
<protein>
    <submittedName>
        <fullName evidence="1">Putative ovule protein</fullName>
    </submittedName>
</protein>
<proteinExistence type="predicted"/>